<protein>
    <submittedName>
        <fullName evidence="1">Uncharacterized protein</fullName>
    </submittedName>
</protein>
<dbReference type="EMBL" id="CM042009">
    <property type="protein sequence ID" value="KAI3789193.1"/>
    <property type="molecule type" value="Genomic_DNA"/>
</dbReference>
<gene>
    <name evidence="1" type="ORF">L2E82_01983</name>
</gene>
<accession>A0ACB9H167</accession>
<keyword evidence="2" id="KW-1185">Reference proteome</keyword>
<dbReference type="Proteomes" id="UP001055811">
    <property type="component" value="Linkage Group LG01"/>
</dbReference>
<reference evidence="1 2" key="2">
    <citation type="journal article" date="2022" name="Mol. Ecol. Resour.">
        <title>The genomes of chicory, endive, great burdock and yacon provide insights into Asteraceae paleo-polyploidization history and plant inulin production.</title>
        <authorList>
            <person name="Fan W."/>
            <person name="Wang S."/>
            <person name="Wang H."/>
            <person name="Wang A."/>
            <person name="Jiang F."/>
            <person name="Liu H."/>
            <person name="Zhao H."/>
            <person name="Xu D."/>
            <person name="Zhang Y."/>
        </authorList>
    </citation>
    <scope>NUCLEOTIDE SEQUENCE [LARGE SCALE GENOMIC DNA]</scope>
    <source>
        <strain evidence="2">cv. Punajuju</strain>
        <tissue evidence="1">Leaves</tissue>
    </source>
</reference>
<reference evidence="2" key="1">
    <citation type="journal article" date="2022" name="Mol. Ecol. Resour.">
        <title>The genomes of chicory, endive, great burdock and yacon provide insights into Asteraceae palaeo-polyploidization history and plant inulin production.</title>
        <authorList>
            <person name="Fan W."/>
            <person name="Wang S."/>
            <person name="Wang H."/>
            <person name="Wang A."/>
            <person name="Jiang F."/>
            <person name="Liu H."/>
            <person name="Zhao H."/>
            <person name="Xu D."/>
            <person name="Zhang Y."/>
        </authorList>
    </citation>
    <scope>NUCLEOTIDE SEQUENCE [LARGE SCALE GENOMIC DNA]</scope>
    <source>
        <strain evidence="2">cv. Punajuju</strain>
    </source>
</reference>
<comment type="caution">
    <text evidence="1">The sequence shown here is derived from an EMBL/GenBank/DDBJ whole genome shotgun (WGS) entry which is preliminary data.</text>
</comment>
<evidence type="ECO:0000313" key="1">
    <source>
        <dbReference type="EMBL" id="KAI3789193.1"/>
    </source>
</evidence>
<sequence length="100" mass="11793">MQQSPDRPRQAETGQPPPYLYFGGVVGSKNKKFKVNLIFLHDPRESQTFPKSEITFTKILEKALPLSRIYFCYTLFITSETQSSRYKFKLSHLYFRSIFM</sequence>
<evidence type="ECO:0000313" key="2">
    <source>
        <dbReference type="Proteomes" id="UP001055811"/>
    </source>
</evidence>
<name>A0ACB9H167_CICIN</name>
<organism evidence="1 2">
    <name type="scientific">Cichorium intybus</name>
    <name type="common">Chicory</name>
    <dbReference type="NCBI Taxonomy" id="13427"/>
    <lineage>
        <taxon>Eukaryota</taxon>
        <taxon>Viridiplantae</taxon>
        <taxon>Streptophyta</taxon>
        <taxon>Embryophyta</taxon>
        <taxon>Tracheophyta</taxon>
        <taxon>Spermatophyta</taxon>
        <taxon>Magnoliopsida</taxon>
        <taxon>eudicotyledons</taxon>
        <taxon>Gunneridae</taxon>
        <taxon>Pentapetalae</taxon>
        <taxon>asterids</taxon>
        <taxon>campanulids</taxon>
        <taxon>Asterales</taxon>
        <taxon>Asteraceae</taxon>
        <taxon>Cichorioideae</taxon>
        <taxon>Cichorieae</taxon>
        <taxon>Cichoriinae</taxon>
        <taxon>Cichorium</taxon>
    </lineage>
</organism>
<proteinExistence type="predicted"/>